<evidence type="ECO:0000259" key="15">
    <source>
        <dbReference type="Pfam" id="PF16187"/>
    </source>
</evidence>
<dbReference type="GO" id="GO:0046872">
    <property type="term" value="F:metal ion binding"/>
    <property type="evidence" value="ECO:0007669"/>
    <property type="project" value="UniProtKB-KW"/>
</dbReference>
<evidence type="ECO:0000259" key="16">
    <source>
        <dbReference type="Pfam" id="PF22456"/>
    </source>
</evidence>
<dbReference type="InterPro" id="IPR054734">
    <property type="entry name" value="PqqF-like_C_4"/>
</dbReference>
<feature type="domain" description="Peptidase M16 middle/third" evidence="15">
    <location>
        <begin position="442"/>
        <end position="723"/>
    </location>
</feature>
<evidence type="ECO:0000256" key="4">
    <source>
        <dbReference type="ARBA" id="ARBA00022801"/>
    </source>
</evidence>
<keyword evidence="18" id="KW-1185">Reference proteome</keyword>
<protein>
    <recommendedName>
        <fullName evidence="9">Insulin-degrading enzyme</fullName>
        <ecNumber evidence="8">3.4.24.56</ecNumber>
    </recommendedName>
    <alternativeName>
        <fullName evidence="11">Insulin protease</fullName>
    </alternativeName>
    <alternativeName>
        <fullName evidence="10">Insulysin</fullName>
    </alternativeName>
</protein>
<dbReference type="InterPro" id="IPR001431">
    <property type="entry name" value="Pept_M16_Zn_BS"/>
</dbReference>
<dbReference type="Pfam" id="PF05193">
    <property type="entry name" value="Peptidase_M16_C"/>
    <property type="match status" value="1"/>
</dbReference>
<dbReference type="GO" id="GO:0051603">
    <property type="term" value="P:proteolysis involved in protein catabolic process"/>
    <property type="evidence" value="ECO:0007669"/>
    <property type="project" value="TreeGrafter"/>
</dbReference>
<evidence type="ECO:0000256" key="10">
    <source>
        <dbReference type="ARBA" id="ARBA00074992"/>
    </source>
</evidence>
<dbReference type="InterPro" id="IPR050626">
    <property type="entry name" value="Peptidase_M16"/>
</dbReference>
<proteinExistence type="inferred from homology"/>
<dbReference type="AlphaFoldDB" id="A0A9N9RWD3"/>
<sequence>MYSIRHISCNLVEGQLKKRSSNWILGVSSRFTSSYSGKKPMMKTSEKFQSSVNSSMSGSLSSLQNEEVTRFDNIVKSEEDKRLYRGLKLDNGIKVLLISDSSTDKSACCLSCEIGHMSDPLDLPGLAHFVEHMLFLGTKKYPNENEYSSFLSKNSGSSNAATYPDLTKFYFDVMPEKFEDAIDRFSQFFIAPLFTESATLREINAVHSEHEKNLATDVWRIRQVQKALANPEHPFAKFGTGNKETLLDIPKQNGIDTRAELIKFHDKFYSSNLMTLAIFGKESLDELEELTTKYFSGIENKNVSLPVWSDKIFLDDQKMTKVFIVPIKDTRNLTISFQIPDMDEYFRSGPEHYISHLVGHEGKGSILSELKSRGWCNNLVGGASSSAKGFGFFEISVDLTESGFENIDDIIKLIFQYLNLLREKGPQKWIFDEYCKLNEMQFRFKDKENPLSLVSNIVHQMITYPIPDVLSANYILTEWREDLINDILQRLNPQNCRITIVGQKIGDKCTETEKWYSTKYHTEKIDPETIERWTNCGTNKKLYLPEPNLFIPTDFNLLSVETNEKIHPLIIHDMPWMRVWYKQDNEFLKPKMFIGVDFSNPNVYSDPLNCNLTHLFVSLFKDSINEFLYAAELAGLRFNISNTTNGISMIISGYSDKQSKLLETILDKLFSFDFDNKRFEIMCEQYERGLKNFNAEQPYQLAIYHLAVILTEQAWTKRELIDAMKLVNADRLRDFIKDILSRLHAEAFIYGNVNKEKATQISKLIENKLKKTNAYVLPQLARQLILKREYKLNEGEKYLFKTQNEFHKSSCSSLYLQCGVQEDSSNVFLDLVAQILSEPCYNVLRTQDQLGYIVFSGVRKANGAKGMRILVQSAKNLEYVDHRIEKFLESMVTEIEKMSDEEFLRHKEALKAAKLEKPKRLSAQYSQYINEISLQQYHFDRSEKEVEILASITKDQVLDYYKHFITPNAEARQSVLIHIVSNPENIEQVEIPEDEAKPSKEYTPITDLAIFKSSKQLYPLAKSYISIVPKGAKSKL</sequence>
<keyword evidence="3" id="KW-0479">Metal-binding</keyword>
<dbReference type="Proteomes" id="UP001153620">
    <property type="component" value="Chromosome 2"/>
</dbReference>
<evidence type="ECO:0000256" key="3">
    <source>
        <dbReference type="ARBA" id="ARBA00022723"/>
    </source>
</evidence>
<name>A0A9N9RWD3_9DIPT</name>
<dbReference type="Pfam" id="PF00675">
    <property type="entry name" value="Peptidase_M16"/>
    <property type="match status" value="1"/>
</dbReference>
<evidence type="ECO:0000256" key="5">
    <source>
        <dbReference type="ARBA" id="ARBA00022833"/>
    </source>
</evidence>
<gene>
    <name evidence="17" type="ORF">CHIRRI_LOCUS6987</name>
</gene>
<evidence type="ECO:0000256" key="9">
    <source>
        <dbReference type="ARBA" id="ARBA00070422"/>
    </source>
</evidence>
<comment type="similarity">
    <text evidence="1 12">Belongs to the peptidase M16 family.</text>
</comment>
<evidence type="ECO:0000256" key="8">
    <source>
        <dbReference type="ARBA" id="ARBA00066874"/>
    </source>
</evidence>
<dbReference type="EMBL" id="OU895878">
    <property type="protein sequence ID" value="CAG9804093.1"/>
    <property type="molecule type" value="Genomic_DNA"/>
</dbReference>
<reference evidence="17" key="1">
    <citation type="submission" date="2022-01" db="EMBL/GenBank/DDBJ databases">
        <authorList>
            <person name="King R."/>
        </authorList>
    </citation>
    <scope>NUCLEOTIDE SEQUENCE</scope>
</reference>
<evidence type="ECO:0000256" key="6">
    <source>
        <dbReference type="ARBA" id="ARBA00023049"/>
    </source>
</evidence>
<dbReference type="InterPro" id="IPR011249">
    <property type="entry name" value="Metalloenz_LuxS/M16"/>
</dbReference>
<dbReference type="GO" id="GO:0005829">
    <property type="term" value="C:cytosol"/>
    <property type="evidence" value="ECO:0007669"/>
    <property type="project" value="TreeGrafter"/>
</dbReference>
<dbReference type="EC" id="3.4.24.56" evidence="8"/>
<dbReference type="FunFam" id="3.30.830.10:FF:000004">
    <property type="entry name" value="Putative insulin-degrading enzyme"/>
    <property type="match status" value="1"/>
</dbReference>
<dbReference type="SUPFAM" id="SSF63411">
    <property type="entry name" value="LuxS/MPP-like metallohydrolase"/>
    <property type="match status" value="4"/>
</dbReference>
<evidence type="ECO:0000256" key="12">
    <source>
        <dbReference type="RuleBase" id="RU004447"/>
    </source>
</evidence>
<dbReference type="FunFam" id="3.30.830.10:FF:000003">
    <property type="entry name" value="Insulin-degrading enzyme"/>
    <property type="match status" value="1"/>
</dbReference>
<dbReference type="GO" id="GO:0004222">
    <property type="term" value="F:metalloendopeptidase activity"/>
    <property type="evidence" value="ECO:0007669"/>
    <property type="project" value="UniProtKB-EC"/>
</dbReference>
<dbReference type="InterPro" id="IPR011765">
    <property type="entry name" value="Pept_M16_N"/>
</dbReference>
<feature type="domain" description="Peptidase M16 C-terminal" evidence="14">
    <location>
        <begin position="257"/>
        <end position="435"/>
    </location>
</feature>
<feature type="domain" description="Peptidase M16 N-terminal" evidence="13">
    <location>
        <begin position="94"/>
        <end position="232"/>
    </location>
</feature>
<dbReference type="PROSITE" id="PS00143">
    <property type="entry name" value="INSULINASE"/>
    <property type="match status" value="1"/>
</dbReference>
<reference evidence="17" key="2">
    <citation type="submission" date="2022-10" db="EMBL/GenBank/DDBJ databases">
        <authorList>
            <consortium name="ENA_rothamsted_submissions"/>
            <consortium name="culmorum"/>
            <person name="King R."/>
        </authorList>
    </citation>
    <scope>NUCLEOTIDE SEQUENCE</scope>
</reference>
<feature type="domain" description="Coenzyme PQQ synthesis protein F-like C-terminal lobe" evidence="16">
    <location>
        <begin position="831"/>
        <end position="928"/>
    </location>
</feature>
<evidence type="ECO:0000259" key="14">
    <source>
        <dbReference type="Pfam" id="PF05193"/>
    </source>
</evidence>
<dbReference type="Pfam" id="PF22456">
    <property type="entry name" value="PqqF-like_C_4"/>
    <property type="match status" value="1"/>
</dbReference>
<keyword evidence="6" id="KW-0482">Metalloprotease</keyword>
<dbReference type="Pfam" id="PF16187">
    <property type="entry name" value="Peptidase_M16_M"/>
    <property type="match status" value="1"/>
</dbReference>
<dbReference type="OrthoDB" id="952271at2759"/>
<keyword evidence="5" id="KW-0862">Zinc</keyword>
<evidence type="ECO:0000259" key="13">
    <source>
        <dbReference type="Pfam" id="PF00675"/>
    </source>
</evidence>
<dbReference type="PANTHER" id="PTHR43690:SF18">
    <property type="entry name" value="INSULIN-DEGRADING ENZYME-RELATED"/>
    <property type="match status" value="1"/>
</dbReference>
<evidence type="ECO:0000256" key="1">
    <source>
        <dbReference type="ARBA" id="ARBA00007261"/>
    </source>
</evidence>
<dbReference type="InterPro" id="IPR032632">
    <property type="entry name" value="Peptidase_M16_M"/>
</dbReference>
<dbReference type="GO" id="GO:0043171">
    <property type="term" value="P:peptide catabolic process"/>
    <property type="evidence" value="ECO:0007669"/>
    <property type="project" value="TreeGrafter"/>
</dbReference>
<evidence type="ECO:0000313" key="17">
    <source>
        <dbReference type="EMBL" id="CAG9804093.1"/>
    </source>
</evidence>
<keyword evidence="2" id="KW-0645">Protease</keyword>
<comment type="catalytic activity">
    <reaction evidence="7">
        <text>Degradation of insulin, glucagon and other polypeptides. No action on proteins.</text>
        <dbReference type="EC" id="3.4.24.56"/>
    </reaction>
</comment>
<evidence type="ECO:0000256" key="7">
    <source>
        <dbReference type="ARBA" id="ARBA00052248"/>
    </source>
</evidence>
<keyword evidence="4" id="KW-0378">Hydrolase</keyword>
<evidence type="ECO:0000313" key="18">
    <source>
        <dbReference type="Proteomes" id="UP001153620"/>
    </source>
</evidence>
<evidence type="ECO:0000256" key="2">
    <source>
        <dbReference type="ARBA" id="ARBA00022670"/>
    </source>
</evidence>
<dbReference type="FunFam" id="3.30.830.10:FF:000005">
    <property type="entry name" value="nardilysin isoform X1"/>
    <property type="match status" value="1"/>
</dbReference>
<accession>A0A9N9RWD3</accession>
<evidence type="ECO:0000256" key="11">
    <source>
        <dbReference type="ARBA" id="ARBA00080349"/>
    </source>
</evidence>
<dbReference type="GO" id="GO:0005739">
    <property type="term" value="C:mitochondrion"/>
    <property type="evidence" value="ECO:0007669"/>
    <property type="project" value="TreeGrafter"/>
</dbReference>
<dbReference type="Gene3D" id="3.30.830.10">
    <property type="entry name" value="Metalloenzyme, LuxS/M16 peptidase-like"/>
    <property type="match status" value="4"/>
</dbReference>
<dbReference type="InterPro" id="IPR007863">
    <property type="entry name" value="Peptidase_M16_C"/>
</dbReference>
<organism evidence="17 18">
    <name type="scientific">Chironomus riparius</name>
    <dbReference type="NCBI Taxonomy" id="315576"/>
    <lineage>
        <taxon>Eukaryota</taxon>
        <taxon>Metazoa</taxon>
        <taxon>Ecdysozoa</taxon>
        <taxon>Arthropoda</taxon>
        <taxon>Hexapoda</taxon>
        <taxon>Insecta</taxon>
        <taxon>Pterygota</taxon>
        <taxon>Neoptera</taxon>
        <taxon>Endopterygota</taxon>
        <taxon>Diptera</taxon>
        <taxon>Nematocera</taxon>
        <taxon>Chironomoidea</taxon>
        <taxon>Chironomidae</taxon>
        <taxon>Chironominae</taxon>
        <taxon>Chironomus</taxon>
    </lineage>
</organism>
<dbReference type="PANTHER" id="PTHR43690">
    <property type="entry name" value="NARDILYSIN"/>
    <property type="match status" value="1"/>
</dbReference>